<dbReference type="PANTHER" id="PTHR38248:SF2">
    <property type="entry name" value="FUNK1 11"/>
    <property type="match status" value="1"/>
</dbReference>
<proteinExistence type="predicted"/>
<organism evidence="2 3">
    <name type="scientific">Blumeria graminis f. sp. triticale</name>
    <dbReference type="NCBI Taxonomy" id="1689686"/>
    <lineage>
        <taxon>Eukaryota</taxon>
        <taxon>Fungi</taxon>
        <taxon>Dikarya</taxon>
        <taxon>Ascomycota</taxon>
        <taxon>Pezizomycotina</taxon>
        <taxon>Leotiomycetes</taxon>
        <taxon>Erysiphales</taxon>
        <taxon>Erysiphaceae</taxon>
        <taxon>Blumeria</taxon>
    </lineage>
</organism>
<name>A0A9W4D5F7_BLUGR</name>
<dbReference type="Proteomes" id="UP000683417">
    <property type="component" value="Unassembled WGS sequence"/>
</dbReference>
<accession>A0A9W4D5F7</accession>
<protein>
    <submittedName>
        <fullName evidence="2">BgTH12-06139</fullName>
    </submittedName>
</protein>
<evidence type="ECO:0000259" key="1">
    <source>
        <dbReference type="Pfam" id="PF17667"/>
    </source>
</evidence>
<feature type="domain" description="Fungal-type protein kinase" evidence="1">
    <location>
        <begin position="273"/>
        <end position="652"/>
    </location>
</feature>
<gene>
    <name evidence="2" type="ORF">BGTH12_LOCUS5767</name>
</gene>
<evidence type="ECO:0000313" key="3">
    <source>
        <dbReference type="Proteomes" id="UP000683417"/>
    </source>
</evidence>
<reference evidence="2" key="1">
    <citation type="submission" date="2020-10" db="EMBL/GenBank/DDBJ databases">
        <authorList>
            <person name="Muller C M."/>
        </authorList>
    </citation>
    <scope>NUCLEOTIDE SEQUENCE</scope>
    <source>
        <strain evidence="2">THUN-12</strain>
    </source>
</reference>
<dbReference type="EMBL" id="CAJHIT010000008">
    <property type="protein sequence ID" value="CAD6504409.1"/>
    <property type="molecule type" value="Genomic_DNA"/>
</dbReference>
<dbReference type="PANTHER" id="PTHR38248">
    <property type="entry name" value="FUNK1 6"/>
    <property type="match status" value="1"/>
</dbReference>
<dbReference type="InterPro" id="IPR040976">
    <property type="entry name" value="Pkinase_fungal"/>
</dbReference>
<dbReference type="AlphaFoldDB" id="A0A9W4D5F7"/>
<dbReference type="Pfam" id="PF17667">
    <property type="entry name" value="Pkinase_fungal"/>
    <property type="match status" value="1"/>
</dbReference>
<evidence type="ECO:0000313" key="2">
    <source>
        <dbReference type="EMBL" id="CAD6504409.1"/>
    </source>
</evidence>
<comment type="caution">
    <text evidence="2">The sequence shown here is derived from an EMBL/GenBank/DDBJ whole genome shotgun (WGS) entry which is preliminary data.</text>
</comment>
<sequence length="751" mass="86602">MAIKLQNNITLSDSAASLILEHPLGPTTDVFKSNYHYSQEKTESSIYNESEFLQWNRIAIKKFLFALTMHPVSRHLKVNPKISLEDWIISILKSLCPNDLDLPIFNVLAISIAESNSDDAAWKSVLNFCHEFLGMPEKVLMPYGVKKWLKSNQSFHQDVMESTYVKVGGFWEKYFCQGEWMEQSSLNFQGLSLANDGGPLRDFPKELSEETLWRWLDSFQQRYLYQAHVYPVESRKTDSKSSSEKRNQASRGKYFRMTRIGDIPGKQCHRQLDVFTKSRSCPADRPHHWRDVQVVGVLTNSLTHENWRNTFLQLEYYMREVFYAQPLRRFAHGFLLYGTQLRLWVFDPCGAFGSGMIDIKDEPERFIRAITAYTLMNDDELGIDLFMDSDNQQITVKINQSTENQVFQLDMTPVMKKRLKLWSGTTCYRTTDGNYLAKFSWTESNRPSEIDLHHQARNVAGVAKLIGSQVIISTDEIRSGLDFVAIDPDVYESVARYTSKNDDEALEDHEIAKRRELDWTFCPKLGSMTLSCHCVSPVGRPLRSFKSAKELITAMRDITKAHRQLLLEAKILYCDIHESNMRIIDPLLNNGISGTLINLSQAIPLEDPKYENLRAINTPFTSPDLLKKENKLIKQTFRHDLESLFYVILSICMVYGWEGQEPSYKSSLFQNDTGKHPDWKHVNDSYIGNFSYGLRQDFVRKFSCMEKLATNLKNIFYTANKDRPSSTPSDPDILYVPILEAYEEALLGLDG</sequence>